<keyword evidence="1" id="KW-0732">Signal</keyword>
<dbReference type="RefSeq" id="WP_122971982.1">
    <property type="nucleotide sequence ID" value="NZ_RHLQ01000019.1"/>
</dbReference>
<sequence length="133" mass="15081">MEKRKNLKRKKVAGSILTFGTLMFFSFNAYAASSTAVVSSSDSDHSGSQVWCGDNIMDLFWAENDSYINYYAYIMQEVTGINKSVHTRTIGDYQQVESQDIYINEDDHYYARAKWTGEAGLKYLQGRAGIISE</sequence>
<comment type="caution">
    <text evidence="2">The sequence shown here is derived from an EMBL/GenBank/DDBJ whole genome shotgun (WGS) entry which is preliminary data.</text>
</comment>
<protein>
    <submittedName>
        <fullName evidence="2">Uncharacterized protein</fullName>
    </submittedName>
</protein>
<keyword evidence="3" id="KW-1185">Reference proteome</keyword>
<name>A0A3M8H9F4_9BACI</name>
<proteinExistence type="predicted"/>
<evidence type="ECO:0000256" key="1">
    <source>
        <dbReference type="SAM" id="SignalP"/>
    </source>
</evidence>
<organism evidence="2 3">
    <name type="scientific">Lysinibacillus halotolerans</name>
    <dbReference type="NCBI Taxonomy" id="1368476"/>
    <lineage>
        <taxon>Bacteria</taxon>
        <taxon>Bacillati</taxon>
        <taxon>Bacillota</taxon>
        <taxon>Bacilli</taxon>
        <taxon>Bacillales</taxon>
        <taxon>Bacillaceae</taxon>
        <taxon>Lysinibacillus</taxon>
    </lineage>
</organism>
<feature type="chain" id="PRO_5018224218" evidence="1">
    <location>
        <begin position="32"/>
        <end position="133"/>
    </location>
</feature>
<dbReference type="AlphaFoldDB" id="A0A3M8H9F4"/>
<accession>A0A3M8H9F4</accession>
<gene>
    <name evidence="2" type="ORF">EC501_09140</name>
</gene>
<dbReference type="Proteomes" id="UP000279909">
    <property type="component" value="Unassembled WGS sequence"/>
</dbReference>
<dbReference type="EMBL" id="RHLQ01000019">
    <property type="protein sequence ID" value="RNC98969.1"/>
    <property type="molecule type" value="Genomic_DNA"/>
</dbReference>
<evidence type="ECO:0000313" key="3">
    <source>
        <dbReference type="Proteomes" id="UP000279909"/>
    </source>
</evidence>
<feature type="signal peptide" evidence="1">
    <location>
        <begin position="1"/>
        <end position="31"/>
    </location>
</feature>
<reference evidence="2 3" key="1">
    <citation type="journal article" date="2014" name="Int. J. Syst. Evol. Microbiol.">
        <title>Lysinibacillus halotolerans sp. nov., isolated from saline-alkaline soil.</title>
        <authorList>
            <person name="Kong D."/>
            <person name="Wang Y."/>
            <person name="Zhao B."/>
            <person name="Li Y."/>
            <person name="Song J."/>
            <person name="Zhai Y."/>
            <person name="Zhang C."/>
            <person name="Wang H."/>
            <person name="Chen X."/>
            <person name="Zhao B."/>
            <person name="Ruan Z."/>
        </authorList>
    </citation>
    <scope>NUCLEOTIDE SEQUENCE [LARGE SCALE GENOMIC DNA]</scope>
    <source>
        <strain evidence="2 3">MCCC 1A12703</strain>
    </source>
</reference>
<evidence type="ECO:0000313" key="2">
    <source>
        <dbReference type="EMBL" id="RNC98969.1"/>
    </source>
</evidence>